<evidence type="ECO:0000256" key="1">
    <source>
        <dbReference type="ARBA" id="ARBA00004186"/>
    </source>
</evidence>
<evidence type="ECO:0000256" key="3">
    <source>
        <dbReference type="ARBA" id="ARBA00022553"/>
    </source>
</evidence>
<dbReference type="Gene3D" id="1.25.40.20">
    <property type="entry name" value="Ankyrin repeat-containing domain"/>
    <property type="match status" value="2"/>
</dbReference>
<feature type="coiled-coil region" evidence="11">
    <location>
        <begin position="1144"/>
        <end position="1545"/>
    </location>
</feature>
<comment type="subcellular location">
    <subcellularLocation>
        <location evidence="1">Cytoplasm</location>
        <location evidence="1">Cytoskeleton</location>
        <location evidence="1">Spindle</location>
    </subcellularLocation>
</comment>
<keyword evidence="5 10" id="KW-0067">ATP-binding</keyword>
<dbReference type="GO" id="GO:0051231">
    <property type="term" value="P:spindle elongation"/>
    <property type="evidence" value="ECO:0007669"/>
    <property type="project" value="TreeGrafter"/>
</dbReference>
<dbReference type="GO" id="GO:0090307">
    <property type="term" value="P:mitotic spindle assembly"/>
    <property type="evidence" value="ECO:0007669"/>
    <property type="project" value="TreeGrafter"/>
</dbReference>
<evidence type="ECO:0000256" key="10">
    <source>
        <dbReference type="PROSITE-ProRule" id="PRU00283"/>
    </source>
</evidence>
<feature type="region of interest" description="Disordered" evidence="12">
    <location>
        <begin position="1813"/>
        <end position="1841"/>
    </location>
</feature>
<dbReference type="InterPro" id="IPR047149">
    <property type="entry name" value="KIF11-like"/>
</dbReference>
<evidence type="ECO:0000256" key="8">
    <source>
        <dbReference type="ARBA" id="ARBA00023212"/>
    </source>
</evidence>
<comment type="caution">
    <text evidence="14">The sequence shown here is derived from an EMBL/GenBank/DDBJ whole genome shotgun (WGS) entry which is preliminary data.</text>
</comment>
<dbReference type="InterPro" id="IPR036770">
    <property type="entry name" value="Ankyrin_rpt-contain_sf"/>
</dbReference>
<dbReference type="Pfam" id="PF00023">
    <property type="entry name" value="Ank"/>
    <property type="match status" value="2"/>
</dbReference>
<keyword evidence="2" id="KW-0963">Cytoplasm</keyword>
<dbReference type="GO" id="GO:0008017">
    <property type="term" value="F:microtubule binding"/>
    <property type="evidence" value="ECO:0007669"/>
    <property type="project" value="InterPro"/>
</dbReference>
<feature type="region of interest" description="Disordered" evidence="12">
    <location>
        <begin position="21"/>
        <end position="79"/>
    </location>
</feature>
<dbReference type="Gene3D" id="3.40.850.10">
    <property type="entry name" value="Kinesin motor domain"/>
    <property type="match status" value="2"/>
</dbReference>
<feature type="coiled-coil region" evidence="11">
    <location>
        <begin position="942"/>
        <end position="1028"/>
    </location>
</feature>
<evidence type="ECO:0000256" key="9">
    <source>
        <dbReference type="PROSITE-ProRule" id="PRU00023"/>
    </source>
</evidence>
<evidence type="ECO:0000256" key="4">
    <source>
        <dbReference type="ARBA" id="ARBA00022741"/>
    </source>
</evidence>
<dbReference type="Proteomes" id="UP000289886">
    <property type="component" value="Unassembled WGS sequence"/>
</dbReference>
<feature type="compositionally biased region" description="Polar residues" evidence="12">
    <location>
        <begin position="1831"/>
        <end position="1841"/>
    </location>
</feature>
<keyword evidence="8" id="KW-0206">Cytoskeleton</keyword>
<feature type="repeat" description="ANK" evidence="9">
    <location>
        <begin position="219"/>
        <end position="251"/>
    </location>
</feature>
<dbReference type="GO" id="GO:0005876">
    <property type="term" value="C:spindle microtubule"/>
    <property type="evidence" value="ECO:0007669"/>
    <property type="project" value="TreeGrafter"/>
</dbReference>
<dbReference type="EMBL" id="SCEB01000081">
    <property type="protein sequence ID" value="RXN01129.1"/>
    <property type="molecule type" value="Genomic_DNA"/>
</dbReference>
<dbReference type="InterPro" id="IPR027417">
    <property type="entry name" value="P-loop_NTPase"/>
</dbReference>
<evidence type="ECO:0000256" key="12">
    <source>
        <dbReference type="SAM" id="MobiDB-lite"/>
    </source>
</evidence>
<dbReference type="GO" id="GO:0005524">
    <property type="term" value="F:ATP binding"/>
    <property type="evidence" value="ECO:0007669"/>
    <property type="project" value="UniProtKB-UniRule"/>
</dbReference>
<keyword evidence="4 10" id="KW-0547">Nucleotide-binding</keyword>
<dbReference type="PRINTS" id="PR00380">
    <property type="entry name" value="KINESINHEAVY"/>
</dbReference>
<dbReference type="InterPro" id="IPR036961">
    <property type="entry name" value="Kinesin_motor_dom_sf"/>
</dbReference>
<evidence type="ECO:0000256" key="6">
    <source>
        <dbReference type="ARBA" id="ARBA00023054"/>
    </source>
</evidence>
<dbReference type="PROSITE" id="PS50088">
    <property type="entry name" value="ANK_REPEAT"/>
    <property type="match status" value="4"/>
</dbReference>
<keyword evidence="6 11" id="KW-0175">Coiled coil</keyword>
<feature type="compositionally biased region" description="Acidic residues" evidence="12">
    <location>
        <begin position="703"/>
        <end position="733"/>
    </location>
</feature>
<feature type="compositionally biased region" description="Low complexity" evidence="12">
    <location>
        <begin position="55"/>
        <end position="67"/>
    </location>
</feature>
<dbReference type="PANTHER" id="PTHR47970">
    <property type="entry name" value="KINESIN-LIKE PROTEIN KIF11"/>
    <property type="match status" value="1"/>
</dbReference>
<evidence type="ECO:0000256" key="11">
    <source>
        <dbReference type="SAM" id="Coils"/>
    </source>
</evidence>
<keyword evidence="15" id="KW-1185">Reference proteome</keyword>
<evidence type="ECO:0000259" key="13">
    <source>
        <dbReference type="PROSITE" id="PS50067"/>
    </source>
</evidence>
<feature type="region of interest" description="Disordered" evidence="12">
    <location>
        <begin position="696"/>
        <end position="746"/>
    </location>
</feature>
<organism evidence="14 15">
    <name type="scientific">Acipenser ruthenus</name>
    <name type="common">Sterlet sturgeon</name>
    <dbReference type="NCBI Taxonomy" id="7906"/>
    <lineage>
        <taxon>Eukaryota</taxon>
        <taxon>Metazoa</taxon>
        <taxon>Chordata</taxon>
        <taxon>Craniata</taxon>
        <taxon>Vertebrata</taxon>
        <taxon>Euteleostomi</taxon>
        <taxon>Actinopterygii</taxon>
        <taxon>Chondrostei</taxon>
        <taxon>Acipenseriformes</taxon>
        <taxon>Acipenseridae</taxon>
        <taxon>Acipenser</taxon>
    </lineage>
</organism>
<dbReference type="GO" id="GO:0008574">
    <property type="term" value="F:plus-end-directed microtubule motor activity"/>
    <property type="evidence" value="ECO:0007669"/>
    <property type="project" value="TreeGrafter"/>
</dbReference>
<dbReference type="GO" id="GO:0072686">
    <property type="term" value="C:mitotic spindle"/>
    <property type="evidence" value="ECO:0007669"/>
    <property type="project" value="TreeGrafter"/>
</dbReference>
<dbReference type="GO" id="GO:0005634">
    <property type="term" value="C:nucleus"/>
    <property type="evidence" value="ECO:0007669"/>
    <property type="project" value="TreeGrafter"/>
</dbReference>
<dbReference type="GO" id="GO:0007018">
    <property type="term" value="P:microtubule-based movement"/>
    <property type="evidence" value="ECO:0007669"/>
    <property type="project" value="InterPro"/>
</dbReference>
<dbReference type="SUPFAM" id="SSF48403">
    <property type="entry name" value="Ankyrin repeat"/>
    <property type="match status" value="1"/>
</dbReference>
<keyword evidence="9" id="KW-0040">ANK repeat</keyword>
<dbReference type="PANTHER" id="PTHR47970:SF29">
    <property type="entry name" value="KINESIN FAMILY MEMBER 20B"/>
    <property type="match status" value="1"/>
</dbReference>
<dbReference type="SUPFAM" id="SSF52540">
    <property type="entry name" value="P-loop containing nucleoside triphosphate hydrolases"/>
    <property type="match status" value="1"/>
</dbReference>
<feature type="domain" description="Kinesin motor" evidence="13">
    <location>
        <begin position="292"/>
        <end position="648"/>
    </location>
</feature>
<name>A0A662YZV3_ACIRT</name>
<feature type="repeat" description="ANK" evidence="9">
    <location>
        <begin position="186"/>
        <end position="218"/>
    </location>
</feature>
<feature type="coiled-coil region" evidence="11">
    <location>
        <begin position="1061"/>
        <end position="1119"/>
    </location>
</feature>
<dbReference type="Pfam" id="PF00225">
    <property type="entry name" value="Kinesin"/>
    <property type="match status" value="2"/>
</dbReference>
<dbReference type="FunFam" id="1.25.40.20:FF:000453">
    <property type="entry name" value="Ankyrin repeat domain 1a (cardiac muscle)"/>
    <property type="match status" value="1"/>
</dbReference>
<proteinExistence type="inferred from homology"/>
<feature type="repeat" description="ANK" evidence="9">
    <location>
        <begin position="153"/>
        <end position="185"/>
    </location>
</feature>
<evidence type="ECO:0000313" key="15">
    <source>
        <dbReference type="Proteomes" id="UP000289886"/>
    </source>
</evidence>
<dbReference type="SMART" id="SM00248">
    <property type="entry name" value="ANK"/>
    <property type="match status" value="4"/>
</dbReference>
<reference evidence="14 15" key="1">
    <citation type="submission" date="2019-01" db="EMBL/GenBank/DDBJ databases">
        <title>Draft Genome and Complete Hox-Cluster Characterization of the Sterlet Sturgeon (Acipenser ruthenus).</title>
        <authorList>
            <person name="Wei Q."/>
        </authorList>
    </citation>
    <scope>NUCLEOTIDE SEQUENCE [LARGE SCALE GENOMIC DNA]</scope>
    <source>
        <strain evidence="14">WHYD16114868_AA</strain>
        <tissue evidence="14">Blood</tissue>
    </source>
</reference>
<feature type="compositionally biased region" description="Basic and acidic residues" evidence="12">
    <location>
        <begin position="68"/>
        <end position="79"/>
    </location>
</feature>
<dbReference type="InterPro" id="IPR001752">
    <property type="entry name" value="Kinesin_motor_dom"/>
</dbReference>
<evidence type="ECO:0000256" key="5">
    <source>
        <dbReference type="ARBA" id="ARBA00022840"/>
    </source>
</evidence>
<evidence type="ECO:0000313" key="14">
    <source>
        <dbReference type="EMBL" id="RXN01129.1"/>
    </source>
</evidence>
<accession>A0A662YZV3</accession>
<feature type="repeat" description="ANK" evidence="9">
    <location>
        <begin position="252"/>
        <end position="284"/>
    </location>
</feature>
<dbReference type="InterPro" id="IPR002110">
    <property type="entry name" value="Ankyrin_rpt"/>
</dbReference>
<keyword evidence="3" id="KW-0597">Phosphoprotein</keyword>
<dbReference type="Pfam" id="PF12796">
    <property type="entry name" value="Ank_2"/>
    <property type="match status" value="1"/>
</dbReference>
<sequence length="1947" mass="222036">MLLTLSSIHVAVEYKKVTGKKCENKENGEQEKFRGGEYESAVTKEKHDDLKSHNKLLPLKQNLQNENNQKEATVRKVEPKSKLDTLDDLQSIVNLKKRKRVKRVPAAKKEPEPEVIPDVVDVTTFLKAAVENKLPVIEKYLADGGDPNACDQFQRTALHRACFEGHMEIVNKLLEAGALIENKDKLHSTAVHWVCRGGSLPVLELLLNKGGNFNARDKLRSTPLHVAVRTGHYECAEHLIACGADINAKDLEGDTSLHDAVRLNRFRVIRLLLMYGANVTTKNSDSSQEKEHLQVYLRIRPFRQSEIDTDESQECVETENSNSVILKAPRHTLTCKLSDKSLPQVAQRFHFSHVYGPETTQEEIFNGTVRSMVKDFLDGANSLVFTYGVSNAGKTFTFLGPGNDMGILPRSLNMLFKSIDDKLYENMDLKPQRCREHIGLTKEQQSEEIANKNAILRLIKEVDSQNYLNSSNKSSSRSEGSSIDVLGDFEEQLDSSERFSLSVGTNIKFSLWVSFCEIYNENIFDLLDPVSNCALKRNTLRLAQDVKGNTFVKERCAKTQNKGDRLKESGNINTSLMTLGKCINALRHNQQSKLQQHVPFRESKLTQYFKDFFCGRGKACMIVNINQCASMFDETLNVLKFSAVAQKVVVLNTVKPLPFIPKKSAREVSFLIDNADRKKYRRSRKSSFVNWDMSLQDVPETSDGADEEESSEEENMEETIQNEEGSSEEENMEETIHNEGEGDDDEITVDKESYKKMLAQITELQNKLVQEKTDKLIVESKIREEVFQEFMQLFEQRECDFSERLEKEREIIEERAEERLDILKNLLVKQRGGPEKEPNNYESKEETETILEGMMGSMQDDLADIKKQAEAAQMCLVTLPETQDIATLQTQLATVSEKLAETQKELWMKAKGEFYNTLDAQLQYINSSEVEALIGNQIQAPNDHLEEAKKEIEAQNEKLQHLMEICHEKDEAISNLQDVLDRWEESAKSSEHRIEGLIKDLSTKEAEVMELKEKVHTLEQQLDSVREFLQTERNVKQGLCEQINKVKDELSSSKMNFSEVNDNIKQQASSYETVMSDLQAQRDANKKQTNEVEQFEKEIELLRKEAVEKAEQIQMLQEKNEQLCGMEEVAKVNAADLQSTKDLLVKIEQESQEKSSKMEALQNQLVVLGLELENTRTAAKRDGSHFHATIEALRKECEQIVKVSSEKSQQIQELEQQAESLNLQVTDQEEQLRQKLHELTVTCNELKEKEALFNQLKAKLEETILNFESERLDANDTKKRNSELEKETISLKGTIKQLEDLLQTSKVDADKVAKMEEQLAEKDSLMASLQNSLKEAQVKLEDAVSQYSLQETKLQDGVQQRKIDIKLASEALAKKEAEQEKSLQTLLKLKNEKVESAIKIKSLSLALQRKDEDTSDLREKLADAKKQILQVQKEEMSNCTKTEEILQLYQAACKDLKAKEQIIEDMRLALTEQEETQEEQEKVLEAKVKETECLAAELEDWKQKCFLHEKDNNQNLKTECRNTESENARKQTDNLQETLKAKKHQADRRKWLDKKMLLIRQAKEAEDRRNQEIKKFMEDRERHIKLQTEVESQTKQLSEKEDQLQKWKQERDELVAALEVQLKNMFASNLQKDQELKKLQEAASARPHEVNKDELQLTLARKEAEIAELEYVSNMADSKVKHQAAVTASEDISMENKLEAKSTGMVNTELVQQLQDEHGKLTSSIKTVCDGPKTKIAALPRSSSAITLHKEENEVVLNQSVLDSSEVSTESGTTSRFPKSELDIQFTPLRPNKMTVTRQGGDSSVTVKITRTAKKRKSNAMEKVSPAAQAKRQSPLRQQTSCSSLRSVSKKDGALQKIGDFFQSSPTLLHSKAKKLIGSLSIAKSPETDVCKGTEYKPRKSKRKLYKTEISSPLDIPSHPIVGLDQDEKESDHLIIKRRLRTRTAKR</sequence>
<evidence type="ECO:0000256" key="2">
    <source>
        <dbReference type="ARBA" id="ARBA00022490"/>
    </source>
</evidence>
<feature type="compositionally biased region" description="Basic and acidic residues" evidence="12">
    <location>
        <begin position="21"/>
        <end position="52"/>
    </location>
</feature>
<dbReference type="PROSITE" id="PS50067">
    <property type="entry name" value="KINESIN_MOTOR_2"/>
    <property type="match status" value="1"/>
</dbReference>
<feature type="coiled-coil region" evidence="11">
    <location>
        <begin position="1583"/>
        <end position="1624"/>
    </location>
</feature>
<protein>
    <submittedName>
        <fullName evidence="14">Kinesin-like protein KIF20B</fullName>
    </submittedName>
</protein>
<dbReference type="PROSITE" id="PS50297">
    <property type="entry name" value="ANK_REP_REGION"/>
    <property type="match status" value="4"/>
</dbReference>
<keyword evidence="7 10" id="KW-0505">Motor protein</keyword>
<gene>
    <name evidence="14" type="ORF">EOD39_7834</name>
</gene>
<evidence type="ECO:0000256" key="7">
    <source>
        <dbReference type="ARBA" id="ARBA00023175"/>
    </source>
</evidence>
<dbReference type="SMART" id="SM00129">
    <property type="entry name" value="KISc"/>
    <property type="match status" value="1"/>
</dbReference>
<feature type="binding site" evidence="10">
    <location>
        <begin position="388"/>
        <end position="395"/>
    </location>
    <ligand>
        <name>ATP</name>
        <dbReference type="ChEBI" id="CHEBI:30616"/>
    </ligand>
</feature>
<comment type="similarity">
    <text evidence="10">Belongs to the TRAFAC class myosin-kinesin ATPase superfamily. Kinesin family.</text>
</comment>